<keyword evidence="13" id="KW-1185">Reference proteome</keyword>
<evidence type="ECO:0000256" key="1">
    <source>
        <dbReference type="ARBA" id="ARBA00001946"/>
    </source>
</evidence>
<dbReference type="PATRIC" id="fig|1121405.3.peg.2267"/>
<proteinExistence type="inferred from homology"/>
<dbReference type="GO" id="GO:0006107">
    <property type="term" value="P:oxaloacetate metabolic process"/>
    <property type="evidence" value="ECO:0007669"/>
    <property type="project" value="UniProtKB-UniRule"/>
</dbReference>
<dbReference type="Proteomes" id="UP000014977">
    <property type="component" value="Unassembled WGS sequence"/>
</dbReference>
<dbReference type="GO" id="GO:0008964">
    <property type="term" value="F:phosphoenolpyruvate carboxylase activity"/>
    <property type="evidence" value="ECO:0007669"/>
    <property type="project" value="UniProtKB-UniRule"/>
</dbReference>
<keyword evidence="7 10" id="KW-0456">Lyase</keyword>
<evidence type="ECO:0000256" key="9">
    <source>
        <dbReference type="ARBA" id="ARBA00048995"/>
    </source>
</evidence>
<dbReference type="AlphaFoldDB" id="S7TQM8"/>
<dbReference type="InterPro" id="IPR021135">
    <property type="entry name" value="PEP_COase"/>
</dbReference>
<dbReference type="GO" id="GO:0015977">
    <property type="term" value="P:carbon fixation"/>
    <property type="evidence" value="ECO:0007669"/>
    <property type="project" value="UniProtKB-UniRule"/>
</dbReference>
<evidence type="ECO:0000256" key="10">
    <source>
        <dbReference type="HAMAP-Rule" id="MF_00595"/>
    </source>
</evidence>
<comment type="caution">
    <text evidence="12">The sequence shown here is derived from an EMBL/GenBank/DDBJ whole genome shotgun (WGS) entry which is preliminary data.</text>
</comment>
<evidence type="ECO:0000256" key="8">
    <source>
        <dbReference type="ARBA" id="ARBA00023300"/>
    </source>
</evidence>
<protein>
    <recommendedName>
        <fullName evidence="5 10">Phosphoenolpyruvate carboxylase</fullName>
        <shortName evidence="10">PEPC</shortName>
        <shortName evidence="10">PEPCase</shortName>
        <ecNumber evidence="4 10">4.1.1.31</ecNumber>
    </recommendedName>
</protein>
<dbReference type="HAMAP" id="MF_00595">
    <property type="entry name" value="PEPcase_type1"/>
    <property type="match status" value="1"/>
</dbReference>
<evidence type="ECO:0000256" key="2">
    <source>
        <dbReference type="ARBA" id="ARBA00003670"/>
    </source>
</evidence>
<name>S7TQM8_DESML</name>
<dbReference type="Gene3D" id="1.20.1440.90">
    <property type="entry name" value="Phosphoenolpyruvate/pyruvate domain"/>
    <property type="match status" value="1"/>
</dbReference>
<organism evidence="12 13">
    <name type="scientific">Desulfococcus multivorans DSM 2059</name>
    <dbReference type="NCBI Taxonomy" id="1121405"/>
    <lineage>
        <taxon>Bacteria</taxon>
        <taxon>Pseudomonadati</taxon>
        <taxon>Thermodesulfobacteriota</taxon>
        <taxon>Desulfobacteria</taxon>
        <taxon>Desulfobacterales</taxon>
        <taxon>Desulfococcaceae</taxon>
        <taxon>Desulfococcus</taxon>
    </lineage>
</organism>
<comment type="function">
    <text evidence="2 10">Forms oxaloacetate, a four-carbon dicarboxylic acid source for the tricarboxylic acid cycle.</text>
</comment>
<comment type="subunit">
    <text evidence="10">Homotetramer.</text>
</comment>
<keyword evidence="12" id="KW-0670">Pyruvate</keyword>
<evidence type="ECO:0000256" key="7">
    <source>
        <dbReference type="ARBA" id="ARBA00023239"/>
    </source>
</evidence>
<keyword evidence="8 10" id="KW-0120">Carbon dioxide fixation</keyword>
<evidence type="ECO:0000313" key="13">
    <source>
        <dbReference type="Proteomes" id="UP000014977"/>
    </source>
</evidence>
<dbReference type="NCBIfam" id="NF000584">
    <property type="entry name" value="PRK00009.1"/>
    <property type="match status" value="1"/>
</dbReference>
<keyword evidence="6 10" id="KW-0460">Magnesium</keyword>
<comment type="cofactor">
    <cofactor evidence="1 10">
        <name>Mg(2+)</name>
        <dbReference type="ChEBI" id="CHEBI:18420"/>
    </cofactor>
</comment>
<evidence type="ECO:0000313" key="12">
    <source>
        <dbReference type="EMBL" id="EPR39276.1"/>
    </source>
</evidence>
<evidence type="ECO:0000256" key="6">
    <source>
        <dbReference type="ARBA" id="ARBA00022842"/>
    </source>
</evidence>
<comment type="catalytic activity">
    <reaction evidence="9 10">
        <text>oxaloacetate + phosphate = phosphoenolpyruvate + hydrogencarbonate</text>
        <dbReference type="Rhea" id="RHEA:28370"/>
        <dbReference type="ChEBI" id="CHEBI:16452"/>
        <dbReference type="ChEBI" id="CHEBI:17544"/>
        <dbReference type="ChEBI" id="CHEBI:43474"/>
        <dbReference type="ChEBI" id="CHEBI:58702"/>
        <dbReference type="EC" id="4.1.1.31"/>
    </reaction>
</comment>
<comment type="similarity">
    <text evidence="3 10">Belongs to the PEPCase type 1 family.</text>
</comment>
<dbReference type="STRING" id="897.B2D07_03705"/>
<gene>
    <name evidence="10" type="primary">ppc</name>
    <name evidence="12" type="ORF">dsmv_2618</name>
</gene>
<dbReference type="PANTHER" id="PTHR30523">
    <property type="entry name" value="PHOSPHOENOLPYRUVATE CARBOXYLASE"/>
    <property type="match status" value="1"/>
</dbReference>
<dbReference type="EMBL" id="ATHJ01000090">
    <property type="protein sequence ID" value="EPR39276.1"/>
    <property type="molecule type" value="Genomic_DNA"/>
</dbReference>
<dbReference type="EC" id="4.1.1.31" evidence="4 10"/>
<dbReference type="GO" id="GO:0000287">
    <property type="term" value="F:magnesium ion binding"/>
    <property type="evidence" value="ECO:0007669"/>
    <property type="project" value="UniProtKB-UniRule"/>
</dbReference>
<evidence type="ECO:0000256" key="4">
    <source>
        <dbReference type="ARBA" id="ARBA00012305"/>
    </source>
</evidence>
<dbReference type="InterPro" id="IPR033129">
    <property type="entry name" value="PEPCASE_His_AS"/>
</dbReference>
<dbReference type="PANTHER" id="PTHR30523:SF6">
    <property type="entry name" value="PHOSPHOENOLPYRUVATE CARBOXYLASE"/>
    <property type="match status" value="1"/>
</dbReference>
<reference evidence="12 13" key="1">
    <citation type="journal article" date="2013" name="Genome Announc.">
        <title>Draft genome sequences for three mercury-methylating, sulfate-reducing bacteria.</title>
        <authorList>
            <person name="Brown S.D."/>
            <person name="Hurt R.A.Jr."/>
            <person name="Gilmour C.C."/>
            <person name="Elias D.A."/>
        </authorList>
    </citation>
    <scope>NUCLEOTIDE SEQUENCE [LARGE SCALE GENOMIC DNA]</scope>
    <source>
        <strain evidence="12 13">DSM 2059</strain>
    </source>
</reference>
<evidence type="ECO:0000256" key="3">
    <source>
        <dbReference type="ARBA" id="ARBA00008346"/>
    </source>
</evidence>
<dbReference type="PRINTS" id="PR00150">
    <property type="entry name" value="PEPCARBXLASE"/>
</dbReference>
<dbReference type="PROSITE" id="PS00393">
    <property type="entry name" value="PEPCASE_2"/>
    <property type="match status" value="1"/>
</dbReference>
<dbReference type="GO" id="GO:0006099">
    <property type="term" value="P:tricarboxylic acid cycle"/>
    <property type="evidence" value="ECO:0007669"/>
    <property type="project" value="InterPro"/>
</dbReference>
<sequence>MTNTFQRVRKTDIEGRIGDLPSRTIFKDNGIMRELSGFDIDAGGGVSAPLRYHVNLLGRILGNVIREQAGEGIFSLVEDLRHHAKAAEASRDPVLFEEIYHRIHSLDLDDIFWLIRAYTAFFHLTNEAERREIARINAEAERSQTDQTPRSESILEAVFKLKTSRQSYESVRTLVDRVEIEPTLTAHPTEARRGSILFKQNEIARLLAKVSPDIGLSAAEIGKRIGRIHREITLLMVTDDIRADRLRVEDEIENGLYYCTTSIWETIPRIFADMQEAFETYYGKAPDLPPFLCYRTWIGGDRDGNPLVTPEVTREALAVYRKAVLEKYREELQALWQQMSVSALRAPFPPAVAENIAGETDTVRLDPQFLHRYRHEPLRVKLSCMIEKIDRLLADPSEAGYTAQDFETDLCLIRDALASAGLGAVAREGRLNDLIIRARVFGFHFIALDIRQHSQVHEQALAELLRQAGTVVDYASLPEDEKIQLLATELENPRPLVGCRTELSSATADVITVMTLIRDAAPGAVQSYVISMTHGVSDMLEVLLLAKEAGLWGIRDGAVDSRLDIVPLFETIQDLERSGELMAEIFQNPIYQRHLAARGNFQEIMLGYSDSNKDGGYWTANWSLEKSLSTLADICRDHDVDFRFFHGRGGSVGRGGGRANQAILAMPAQSQNGRIRFTEQGEVISFRYAQAPIARRHLEQIVSAVLQAASPDHCGIECSPPMRETMEAISQKAMAAYRDLIDDPAFWNWYQTVTPMEHIGRLPIASRPISRKSARKVQFDDLRAIPWVFAWTQTRYNVPGWYGIGTALSTVMEARPDALGMLREMWRGWPFFRNLINNVQLEMARTHLTVAAFYDRQSSLSFHNRIAAEFERAEKAILAVTEQAALMENQQVIQKSIRLRTPYTHVLNLVQIELLRRWRDAGADDDALGALRHALFLSINGIAAAMQSTG</sequence>
<feature type="active site" evidence="10">
    <location>
        <position position="187"/>
    </location>
</feature>
<dbReference type="SUPFAM" id="SSF51621">
    <property type="entry name" value="Phosphoenolpyruvate/pyruvate domain"/>
    <property type="match status" value="1"/>
</dbReference>
<feature type="active site" evidence="10 11">
    <location>
        <position position="613"/>
    </location>
</feature>
<dbReference type="InterPro" id="IPR015813">
    <property type="entry name" value="Pyrv/PenolPyrv_kinase-like_dom"/>
</dbReference>
<dbReference type="InterPro" id="IPR022805">
    <property type="entry name" value="PEP_COase_bac/pln-type"/>
</dbReference>
<dbReference type="GO" id="GO:0005829">
    <property type="term" value="C:cytosol"/>
    <property type="evidence" value="ECO:0007669"/>
    <property type="project" value="TreeGrafter"/>
</dbReference>
<evidence type="ECO:0000256" key="5">
    <source>
        <dbReference type="ARBA" id="ARBA00022419"/>
    </source>
</evidence>
<accession>S7TQM8</accession>
<dbReference type="RefSeq" id="WP_020877375.1">
    <property type="nucleotide sequence ID" value="NZ_ATHJ01000090.1"/>
</dbReference>
<dbReference type="Pfam" id="PF00311">
    <property type="entry name" value="PEPcase"/>
    <property type="match status" value="1"/>
</dbReference>
<dbReference type="eggNOG" id="COG2352">
    <property type="taxonomic scope" value="Bacteria"/>
</dbReference>
<evidence type="ECO:0000256" key="11">
    <source>
        <dbReference type="PROSITE-ProRule" id="PRU10112"/>
    </source>
</evidence>